<keyword evidence="5" id="KW-1185">Reference proteome</keyword>
<proteinExistence type="predicted"/>
<dbReference type="Gene3D" id="2.160.10.10">
    <property type="entry name" value="Hexapeptide repeat proteins"/>
    <property type="match status" value="1"/>
</dbReference>
<feature type="domain" description="PglD N-terminal" evidence="3">
    <location>
        <begin position="3"/>
        <end position="85"/>
    </location>
</feature>
<dbReference type="Pfam" id="PF17836">
    <property type="entry name" value="PglD_N"/>
    <property type="match status" value="1"/>
</dbReference>
<reference evidence="5" key="1">
    <citation type="journal article" date="2019" name="Int. J. Syst. Evol. Microbiol.">
        <title>The Global Catalogue of Microorganisms (GCM) 10K type strain sequencing project: providing services to taxonomists for standard genome sequencing and annotation.</title>
        <authorList>
            <consortium name="The Broad Institute Genomics Platform"/>
            <consortium name="The Broad Institute Genome Sequencing Center for Infectious Disease"/>
            <person name="Wu L."/>
            <person name="Ma J."/>
        </authorList>
    </citation>
    <scope>NUCLEOTIDE SEQUENCE [LARGE SCALE GENOMIC DNA]</scope>
    <source>
        <strain evidence="5">JCM 15592</strain>
    </source>
</reference>
<evidence type="ECO:0000313" key="4">
    <source>
        <dbReference type="EMBL" id="GAA1788552.1"/>
    </source>
</evidence>
<keyword evidence="2" id="KW-0677">Repeat</keyword>
<dbReference type="InterPro" id="IPR041561">
    <property type="entry name" value="PglD_N"/>
</dbReference>
<dbReference type="InterPro" id="IPR011004">
    <property type="entry name" value="Trimer_LpxA-like_sf"/>
</dbReference>
<dbReference type="PANTHER" id="PTHR43300:SF7">
    <property type="entry name" value="UDP-N-ACETYLBACILLOSAMINE N-ACETYLTRANSFERASE"/>
    <property type="match status" value="1"/>
</dbReference>
<comment type="caution">
    <text evidence="4">The sequence shown here is derived from an EMBL/GenBank/DDBJ whole genome shotgun (WGS) entry which is preliminary data.</text>
</comment>
<dbReference type="InterPro" id="IPR018357">
    <property type="entry name" value="Hexapep_transf_CS"/>
</dbReference>
<sequence>MEDLVIVGAGGFGRETLDLVMALNQAQEKWSVLGVVDDSPSPANLERLARRGVPHLGGIADIPRAVAVAVAVGRPRARRAIVDELAGGGHRYPALIHPSAVVGTRFQHGEGLIVLGGVSIGTNVEIGAHVHLNAHAVVGHDTRLLNHVSVNPNATVSGECVVGPLTLLGASSTVLQQITVGEDVTIGAGAVVTRDVTSGVTAKGVPAR</sequence>
<dbReference type="RefSeq" id="WP_344082477.1">
    <property type="nucleotide sequence ID" value="NZ_BAAAPO010000021.1"/>
</dbReference>
<dbReference type="SUPFAM" id="SSF51161">
    <property type="entry name" value="Trimeric LpxA-like enzymes"/>
    <property type="match status" value="1"/>
</dbReference>
<accession>A0ABP4XMY4</accession>
<dbReference type="Gene3D" id="3.40.50.20">
    <property type="match status" value="1"/>
</dbReference>
<evidence type="ECO:0000313" key="5">
    <source>
        <dbReference type="Proteomes" id="UP001499938"/>
    </source>
</evidence>
<organism evidence="4 5">
    <name type="scientific">Nostocoides veronense</name>
    <dbReference type="NCBI Taxonomy" id="330836"/>
    <lineage>
        <taxon>Bacteria</taxon>
        <taxon>Bacillati</taxon>
        <taxon>Actinomycetota</taxon>
        <taxon>Actinomycetes</taxon>
        <taxon>Micrococcales</taxon>
        <taxon>Intrasporangiaceae</taxon>
        <taxon>Nostocoides</taxon>
    </lineage>
</organism>
<dbReference type="PANTHER" id="PTHR43300">
    <property type="entry name" value="ACETYLTRANSFERASE"/>
    <property type="match status" value="1"/>
</dbReference>
<protein>
    <submittedName>
        <fullName evidence="4">Acetyltransferase</fullName>
    </submittedName>
</protein>
<evidence type="ECO:0000256" key="1">
    <source>
        <dbReference type="ARBA" id="ARBA00022679"/>
    </source>
</evidence>
<dbReference type="InterPro" id="IPR020019">
    <property type="entry name" value="AcTrfase_PglD-like"/>
</dbReference>
<dbReference type="InterPro" id="IPR050179">
    <property type="entry name" value="Trans_hexapeptide_repeat"/>
</dbReference>
<dbReference type="Proteomes" id="UP001499938">
    <property type="component" value="Unassembled WGS sequence"/>
</dbReference>
<evidence type="ECO:0000256" key="2">
    <source>
        <dbReference type="ARBA" id="ARBA00022737"/>
    </source>
</evidence>
<dbReference type="PROSITE" id="PS00101">
    <property type="entry name" value="HEXAPEP_TRANSFERASES"/>
    <property type="match status" value="1"/>
</dbReference>
<dbReference type="NCBIfam" id="TIGR03570">
    <property type="entry name" value="NeuD_NnaD"/>
    <property type="match status" value="1"/>
</dbReference>
<name>A0ABP4XMY4_9MICO</name>
<keyword evidence="1" id="KW-0808">Transferase</keyword>
<dbReference type="CDD" id="cd03360">
    <property type="entry name" value="LbH_AT_putative"/>
    <property type="match status" value="1"/>
</dbReference>
<evidence type="ECO:0000259" key="3">
    <source>
        <dbReference type="Pfam" id="PF17836"/>
    </source>
</evidence>
<gene>
    <name evidence="4" type="ORF">GCM10009811_11790</name>
</gene>
<dbReference type="EMBL" id="BAAAPO010000021">
    <property type="protein sequence ID" value="GAA1788552.1"/>
    <property type="molecule type" value="Genomic_DNA"/>
</dbReference>